<keyword evidence="1" id="KW-0472">Membrane</keyword>
<proteinExistence type="predicted"/>
<sequence length="182" mass="20722">MTAPVTVSVTRHVDPSRSSEMLAWVQAGTSLAEKFDGFLGSGWVRPSAESPDRHMLYRFTDTDSLAAWEASPQREWWLEAAQGDVEEKRRERRTGIEGWFVEPASVESLSAAPVAPPRWKQMVVIFMVFLPLSLLANLVASHTISGWPLVPRVVLVTTVMTPLMTYVFLPWITRRMSWWLHR</sequence>
<comment type="caution">
    <text evidence="2">The sequence shown here is derived from an EMBL/GenBank/DDBJ whole genome shotgun (WGS) entry which is preliminary data.</text>
</comment>
<protein>
    <submittedName>
        <fullName evidence="2">Antibiotic biosynthesis monooxygenase</fullName>
    </submittedName>
</protein>
<evidence type="ECO:0000313" key="2">
    <source>
        <dbReference type="EMBL" id="RYC07448.1"/>
    </source>
</evidence>
<dbReference type="InterPro" id="IPR011008">
    <property type="entry name" value="Dimeric_a/b-barrel"/>
</dbReference>
<dbReference type="EMBL" id="SDWV01000014">
    <property type="protein sequence ID" value="RYC07448.1"/>
    <property type="molecule type" value="Genomic_DNA"/>
</dbReference>
<dbReference type="Gene3D" id="3.30.70.100">
    <property type="match status" value="1"/>
</dbReference>
<dbReference type="PANTHER" id="PTHR40057:SF1">
    <property type="entry name" value="SLR1162 PROTEIN"/>
    <property type="match status" value="1"/>
</dbReference>
<gene>
    <name evidence="2" type="ORF">EUA94_14220</name>
</gene>
<keyword evidence="1" id="KW-0812">Transmembrane</keyword>
<organism evidence="2 3">
    <name type="scientific">Nocardioides zhouii</name>
    <dbReference type="NCBI Taxonomy" id="1168729"/>
    <lineage>
        <taxon>Bacteria</taxon>
        <taxon>Bacillati</taxon>
        <taxon>Actinomycetota</taxon>
        <taxon>Actinomycetes</taxon>
        <taxon>Propionibacteriales</taxon>
        <taxon>Nocardioidaceae</taxon>
        <taxon>Nocardioides</taxon>
    </lineage>
</organism>
<evidence type="ECO:0000256" key="1">
    <source>
        <dbReference type="SAM" id="Phobius"/>
    </source>
</evidence>
<reference evidence="2 3" key="1">
    <citation type="submission" date="2019-01" db="EMBL/GenBank/DDBJ databases">
        <title>Novel species of Nocardioides.</title>
        <authorList>
            <person name="Liu Q."/>
            <person name="X Y.-H."/>
        </authorList>
    </citation>
    <scope>NUCLEOTIDE SEQUENCE [LARGE SCALE GENOMIC DNA]</scope>
    <source>
        <strain evidence="2 3">HLT2-9</strain>
    </source>
</reference>
<dbReference type="PANTHER" id="PTHR40057">
    <property type="entry name" value="SLR1162 PROTEIN"/>
    <property type="match status" value="1"/>
</dbReference>
<dbReference type="AlphaFoldDB" id="A0A4Q2ST38"/>
<keyword evidence="1" id="KW-1133">Transmembrane helix</keyword>
<feature type="transmembrane region" description="Helical" evidence="1">
    <location>
        <begin position="123"/>
        <end position="144"/>
    </location>
</feature>
<evidence type="ECO:0000313" key="3">
    <source>
        <dbReference type="Proteomes" id="UP000291101"/>
    </source>
</evidence>
<dbReference type="Proteomes" id="UP000291101">
    <property type="component" value="Unassembled WGS sequence"/>
</dbReference>
<keyword evidence="2" id="KW-0560">Oxidoreductase</keyword>
<dbReference type="InterPro" id="IPR038762">
    <property type="entry name" value="ABM_predict"/>
</dbReference>
<keyword evidence="2" id="KW-0503">Monooxygenase</keyword>
<keyword evidence="3" id="KW-1185">Reference proteome</keyword>
<accession>A0A4Q2ST38</accession>
<dbReference type="GO" id="GO:0004497">
    <property type="term" value="F:monooxygenase activity"/>
    <property type="evidence" value="ECO:0007669"/>
    <property type="project" value="UniProtKB-KW"/>
</dbReference>
<dbReference type="SUPFAM" id="SSF54909">
    <property type="entry name" value="Dimeric alpha+beta barrel"/>
    <property type="match status" value="1"/>
</dbReference>
<feature type="transmembrane region" description="Helical" evidence="1">
    <location>
        <begin position="150"/>
        <end position="172"/>
    </location>
</feature>
<dbReference type="RefSeq" id="WP_129427541.1">
    <property type="nucleotide sequence ID" value="NZ_SDWV01000014.1"/>
</dbReference>
<name>A0A4Q2ST38_9ACTN</name>
<dbReference type="OrthoDB" id="6986893at2"/>